<comment type="caution">
    <text evidence="2">The sequence shown here is derived from an EMBL/GenBank/DDBJ whole genome shotgun (WGS) entry which is preliminary data.</text>
</comment>
<dbReference type="Proteomes" id="UP001063166">
    <property type="component" value="Unassembled WGS sequence"/>
</dbReference>
<sequence length="196" mass="22171">MVLEKATKSKAFTAPIIRRNLYILVWALVFAIAASELGLVSHQLHRGGNADEHYGSREFKHALGLGLFSCLLTFLMCLGHPWGPVQLMVFWALVAAVFWGTVAGVVYSSCPYRQNNCKAKDPYHTFHGSKWSEPQYFRECSRIVAIQGLAWAEWALFTIMFFAMLFDSVEFRPKPTKSFYGHITIPRFPFPNGAST</sequence>
<protein>
    <recommendedName>
        <fullName evidence="4">MARVEL domain-containing protein</fullName>
    </recommendedName>
</protein>
<keyword evidence="1" id="KW-0812">Transmembrane</keyword>
<evidence type="ECO:0000313" key="2">
    <source>
        <dbReference type="EMBL" id="GLB39539.1"/>
    </source>
</evidence>
<proteinExistence type="predicted"/>
<feature type="transmembrane region" description="Helical" evidence="1">
    <location>
        <begin position="143"/>
        <end position="166"/>
    </location>
</feature>
<keyword evidence="3" id="KW-1185">Reference proteome</keyword>
<keyword evidence="1" id="KW-1133">Transmembrane helix</keyword>
<accession>A0A9P3PQ74</accession>
<feature type="transmembrane region" description="Helical" evidence="1">
    <location>
        <begin position="62"/>
        <end position="82"/>
    </location>
</feature>
<dbReference type="EMBL" id="BRPK01000007">
    <property type="protein sequence ID" value="GLB39539.1"/>
    <property type="molecule type" value="Genomic_DNA"/>
</dbReference>
<evidence type="ECO:0000256" key="1">
    <source>
        <dbReference type="SAM" id="Phobius"/>
    </source>
</evidence>
<feature type="transmembrane region" description="Helical" evidence="1">
    <location>
        <begin position="20"/>
        <end position="41"/>
    </location>
</feature>
<gene>
    <name evidence="2" type="ORF">LshimejAT787_0700490</name>
</gene>
<keyword evidence="1" id="KW-0472">Membrane</keyword>
<dbReference type="OrthoDB" id="2558918at2759"/>
<evidence type="ECO:0008006" key="4">
    <source>
        <dbReference type="Google" id="ProtNLM"/>
    </source>
</evidence>
<organism evidence="2 3">
    <name type="scientific">Lyophyllum shimeji</name>
    <name type="common">Hon-shimeji</name>
    <name type="synonym">Tricholoma shimeji</name>
    <dbReference type="NCBI Taxonomy" id="47721"/>
    <lineage>
        <taxon>Eukaryota</taxon>
        <taxon>Fungi</taxon>
        <taxon>Dikarya</taxon>
        <taxon>Basidiomycota</taxon>
        <taxon>Agaricomycotina</taxon>
        <taxon>Agaricomycetes</taxon>
        <taxon>Agaricomycetidae</taxon>
        <taxon>Agaricales</taxon>
        <taxon>Tricholomatineae</taxon>
        <taxon>Lyophyllaceae</taxon>
        <taxon>Lyophyllum</taxon>
    </lineage>
</organism>
<reference evidence="2" key="1">
    <citation type="submission" date="2022-07" db="EMBL/GenBank/DDBJ databases">
        <title>The genome of Lyophyllum shimeji provides insight into the initial evolution of ectomycorrhizal fungal genome.</title>
        <authorList>
            <person name="Kobayashi Y."/>
            <person name="Shibata T."/>
            <person name="Hirakawa H."/>
            <person name="Shigenobu S."/>
            <person name="Nishiyama T."/>
            <person name="Yamada A."/>
            <person name="Hasebe M."/>
            <person name="Kawaguchi M."/>
        </authorList>
    </citation>
    <scope>NUCLEOTIDE SEQUENCE</scope>
    <source>
        <strain evidence="2">AT787</strain>
    </source>
</reference>
<dbReference type="AlphaFoldDB" id="A0A9P3PQ74"/>
<name>A0A9P3PQ74_LYOSH</name>
<evidence type="ECO:0000313" key="3">
    <source>
        <dbReference type="Proteomes" id="UP001063166"/>
    </source>
</evidence>
<feature type="transmembrane region" description="Helical" evidence="1">
    <location>
        <begin position="88"/>
        <end position="110"/>
    </location>
</feature>